<dbReference type="EMBL" id="JAGKQM010000018">
    <property type="protein sequence ID" value="KAH0862150.1"/>
    <property type="molecule type" value="Genomic_DNA"/>
</dbReference>
<sequence>MAMQYISHSDPTERMARIERVRQGIEAESSMRLTRISRDLDKGKGHVFSYKEPSFTQLLQCQSEKAMALSGKMHATHEEEPDSSSSHAPALSAPASFWSKGNSNEEDFIWIIACFTVKVLKKWSFRDGEIQVIQ</sequence>
<name>A0ABQ7Y1S2_BRANA</name>
<protein>
    <submittedName>
        <fullName evidence="2">Uncharacterized protein</fullName>
    </submittedName>
</protein>
<comment type="caution">
    <text evidence="2">The sequence shown here is derived from an EMBL/GenBank/DDBJ whole genome shotgun (WGS) entry which is preliminary data.</text>
</comment>
<dbReference type="Proteomes" id="UP000824890">
    <property type="component" value="Unassembled WGS sequence"/>
</dbReference>
<evidence type="ECO:0000313" key="3">
    <source>
        <dbReference type="Proteomes" id="UP000824890"/>
    </source>
</evidence>
<accession>A0ABQ7Y1S2</accession>
<keyword evidence="3" id="KW-1185">Reference proteome</keyword>
<proteinExistence type="predicted"/>
<organism evidence="2 3">
    <name type="scientific">Brassica napus</name>
    <name type="common">Rape</name>
    <dbReference type="NCBI Taxonomy" id="3708"/>
    <lineage>
        <taxon>Eukaryota</taxon>
        <taxon>Viridiplantae</taxon>
        <taxon>Streptophyta</taxon>
        <taxon>Embryophyta</taxon>
        <taxon>Tracheophyta</taxon>
        <taxon>Spermatophyta</taxon>
        <taxon>Magnoliopsida</taxon>
        <taxon>eudicotyledons</taxon>
        <taxon>Gunneridae</taxon>
        <taxon>Pentapetalae</taxon>
        <taxon>rosids</taxon>
        <taxon>malvids</taxon>
        <taxon>Brassicales</taxon>
        <taxon>Brassicaceae</taxon>
        <taxon>Brassiceae</taxon>
        <taxon>Brassica</taxon>
    </lineage>
</organism>
<gene>
    <name evidence="2" type="ORF">HID58_079361</name>
</gene>
<evidence type="ECO:0000256" key="1">
    <source>
        <dbReference type="SAM" id="MobiDB-lite"/>
    </source>
</evidence>
<reference evidence="2 3" key="1">
    <citation type="submission" date="2021-05" db="EMBL/GenBank/DDBJ databases">
        <title>Genome Assembly of Synthetic Allotetraploid Brassica napus Reveals Homoeologous Exchanges between Subgenomes.</title>
        <authorList>
            <person name="Davis J.T."/>
        </authorList>
    </citation>
    <scope>NUCLEOTIDE SEQUENCE [LARGE SCALE GENOMIC DNA]</scope>
    <source>
        <strain evidence="3">cv. Da-Ae</strain>
        <tissue evidence="2">Seedling</tissue>
    </source>
</reference>
<evidence type="ECO:0000313" key="2">
    <source>
        <dbReference type="EMBL" id="KAH0862150.1"/>
    </source>
</evidence>
<feature type="region of interest" description="Disordered" evidence="1">
    <location>
        <begin position="69"/>
        <end position="91"/>
    </location>
</feature>